<dbReference type="AlphaFoldDB" id="A0AAD2CM84"/>
<evidence type="ECO:0000313" key="2">
    <source>
        <dbReference type="Proteomes" id="UP001295423"/>
    </source>
</evidence>
<proteinExistence type="predicted"/>
<dbReference type="Proteomes" id="UP001295423">
    <property type="component" value="Unassembled WGS sequence"/>
</dbReference>
<evidence type="ECO:0000313" key="1">
    <source>
        <dbReference type="EMBL" id="CAJ1934663.1"/>
    </source>
</evidence>
<reference evidence="1" key="1">
    <citation type="submission" date="2023-08" db="EMBL/GenBank/DDBJ databases">
        <authorList>
            <person name="Audoor S."/>
            <person name="Bilcke G."/>
        </authorList>
    </citation>
    <scope>NUCLEOTIDE SEQUENCE</scope>
</reference>
<protein>
    <submittedName>
        <fullName evidence="1">Uncharacterized protein</fullName>
    </submittedName>
</protein>
<name>A0AAD2CM84_9STRA</name>
<keyword evidence="2" id="KW-1185">Reference proteome</keyword>
<accession>A0AAD2CM84</accession>
<organism evidence="1 2">
    <name type="scientific">Cylindrotheca closterium</name>
    <dbReference type="NCBI Taxonomy" id="2856"/>
    <lineage>
        <taxon>Eukaryota</taxon>
        <taxon>Sar</taxon>
        <taxon>Stramenopiles</taxon>
        <taxon>Ochrophyta</taxon>
        <taxon>Bacillariophyta</taxon>
        <taxon>Bacillariophyceae</taxon>
        <taxon>Bacillariophycidae</taxon>
        <taxon>Bacillariales</taxon>
        <taxon>Bacillariaceae</taxon>
        <taxon>Cylindrotheca</taxon>
    </lineage>
</organism>
<gene>
    <name evidence="1" type="ORF">CYCCA115_LOCUS4003</name>
</gene>
<sequence length="145" mass="16488">MAISMRDHFALPLIGALLSPLPEQHDHGSGPWEVVVDLDEVPMSDIFCRFYDDIKSISILNGDAKEALKNGDKEWYVKLALTAEKDDIKATLKLKLFEKESVVSIFQSVYAKINDQHLKLFVWLYARDVFKLGEGDEVMNPYADL</sequence>
<comment type="caution">
    <text evidence="1">The sequence shown here is derived from an EMBL/GenBank/DDBJ whole genome shotgun (WGS) entry which is preliminary data.</text>
</comment>
<dbReference type="EMBL" id="CAKOGP040000358">
    <property type="protein sequence ID" value="CAJ1934663.1"/>
    <property type="molecule type" value="Genomic_DNA"/>
</dbReference>